<gene>
    <name evidence="4" type="ORF">EYS09_33620</name>
</gene>
<evidence type="ECO:0000313" key="5">
    <source>
        <dbReference type="Proteomes" id="UP000292452"/>
    </source>
</evidence>
<evidence type="ECO:0000256" key="2">
    <source>
        <dbReference type="SAM" id="MobiDB-lite"/>
    </source>
</evidence>
<dbReference type="PANTHER" id="PTHR42976:SF1">
    <property type="entry name" value="GH18 DOMAIN-CONTAINING PROTEIN-RELATED"/>
    <property type="match status" value="1"/>
</dbReference>
<dbReference type="PANTHER" id="PTHR42976">
    <property type="entry name" value="BIFUNCTIONAL CHITINASE/LYSOZYME-RELATED"/>
    <property type="match status" value="1"/>
</dbReference>
<dbReference type="CDD" id="cd12215">
    <property type="entry name" value="ChiC_BD"/>
    <property type="match status" value="1"/>
</dbReference>
<dbReference type="GO" id="GO:0005975">
    <property type="term" value="P:carbohydrate metabolic process"/>
    <property type="evidence" value="ECO:0007669"/>
    <property type="project" value="InterPro"/>
</dbReference>
<dbReference type="InterPro" id="IPR036573">
    <property type="entry name" value="CBM_sf_5/12"/>
</dbReference>
<dbReference type="Gene3D" id="2.10.10.20">
    <property type="entry name" value="Carbohydrate-binding module superfamily 5/12"/>
    <property type="match status" value="1"/>
</dbReference>
<dbReference type="Gene3D" id="3.20.20.80">
    <property type="entry name" value="Glycosidases"/>
    <property type="match status" value="1"/>
</dbReference>
<dbReference type="SUPFAM" id="SSF51055">
    <property type="entry name" value="Carbohydrate binding domain"/>
    <property type="match status" value="1"/>
</dbReference>
<reference evidence="4 5" key="1">
    <citation type="submission" date="2019-02" db="EMBL/GenBank/DDBJ databases">
        <title>Draft Genome Sequence of Streptomyces sp. AM-2504, identified by 16S rRNA comparative analysis as a Streptomyces Kasugaensis strain.</title>
        <authorList>
            <person name="Napolioni V."/>
            <person name="Giuliodori A.M."/>
            <person name="Spurio R."/>
            <person name="Fabbretti A."/>
        </authorList>
    </citation>
    <scope>NUCLEOTIDE SEQUENCE [LARGE SCALE GENOMIC DNA]</scope>
    <source>
        <strain evidence="4 5">AM-2504</strain>
    </source>
</reference>
<dbReference type="Pfam" id="PF02839">
    <property type="entry name" value="CBM_5_12"/>
    <property type="match status" value="1"/>
</dbReference>
<proteinExistence type="predicted"/>
<organism evidence="4 5">
    <name type="scientific">Streptomyces kasugaensis</name>
    <dbReference type="NCBI Taxonomy" id="1946"/>
    <lineage>
        <taxon>Bacteria</taxon>
        <taxon>Bacillati</taxon>
        <taxon>Actinomycetota</taxon>
        <taxon>Actinomycetes</taxon>
        <taxon>Kitasatosporales</taxon>
        <taxon>Streptomycetaceae</taxon>
        <taxon>Streptomyces</taxon>
    </lineage>
</organism>
<dbReference type="EMBL" id="SIXH01000528">
    <property type="protein sequence ID" value="TBO55370.1"/>
    <property type="molecule type" value="Genomic_DNA"/>
</dbReference>
<dbReference type="Proteomes" id="UP000292452">
    <property type="component" value="Unassembled WGS sequence"/>
</dbReference>
<name>A0A4Q9HMY1_STRKA</name>
<accession>A0A4Q9HMY1</accession>
<feature type="region of interest" description="Disordered" evidence="2">
    <location>
        <begin position="373"/>
        <end position="397"/>
    </location>
</feature>
<dbReference type="SUPFAM" id="SSF51445">
    <property type="entry name" value="(Trans)glycosidases"/>
    <property type="match status" value="1"/>
</dbReference>
<comment type="caution">
    <text evidence="4">The sequence shown here is derived from an EMBL/GenBank/DDBJ whole genome shotgun (WGS) entry which is preliminary data.</text>
</comment>
<dbReference type="InterPro" id="IPR017853">
    <property type="entry name" value="GH"/>
</dbReference>
<dbReference type="GO" id="GO:0005576">
    <property type="term" value="C:extracellular region"/>
    <property type="evidence" value="ECO:0007669"/>
    <property type="project" value="InterPro"/>
</dbReference>
<evidence type="ECO:0000256" key="1">
    <source>
        <dbReference type="ARBA" id="ARBA00022801"/>
    </source>
</evidence>
<dbReference type="AlphaFoldDB" id="A0A4Q9HMY1"/>
<dbReference type="GO" id="GO:0030246">
    <property type="term" value="F:carbohydrate binding"/>
    <property type="evidence" value="ECO:0007669"/>
    <property type="project" value="InterPro"/>
</dbReference>
<feature type="domain" description="Chitin-binding type-3" evidence="3">
    <location>
        <begin position="398"/>
        <end position="442"/>
    </location>
</feature>
<protein>
    <submittedName>
        <fullName evidence="4">Chitinase</fullName>
    </submittedName>
</protein>
<sequence length="445" mass="45686">MTGVHSVRRLVWTTSSPAGGPVSLRNARTLTTAVSAACLAAAALIGTAAATGHAATTGHAVTAGHAVPAASAAVGSNWYAAAPYLMPLDNDPPDAGAVMDATGLKAFQLAFILAPNGGGCAPTWGGTNPVDSDTAVAGVISAIRAKGGDVSASVGGYGGTKLGQSCGTPEATAAAYQKAIDKYGLKALDLDLEEPEYENTAAVHNEIGAAKILQQRNPGIYLSITTAGTADGTGWFGKQMLNEAKSQAFIPDNFSIMPFDGGFDGAASQTQALTNFNAVLRSTFGWDEATAYAHEGISQMNGRSDTGEYFTQADFQAVLDFATGHHMARFTNWSVNRDRQCSPPDNNGKTSGTCSSVPQGAYDFTAYSVKFAGATPPAPTTPPTTSPTTPPPGGSCTTAAYRSGTVYLGGDTVSYDGHLWKAKWWTQGETPSTGGSGVWQDQGTC</sequence>
<keyword evidence="5" id="KW-1185">Reference proteome</keyword>
<dbReference type="GO" id="GO:0004553">
    <property type="term" value="F:hydrolase activity, hydrolyzing O-glycosyl compounds"/>
    <property type="evidence" value="ECO:0007669"/>
    <property type="project" value="InterPro"/>
</dbReference>
<evidence type="ECO:0000313" key="4">
    <source>
        <dbReference type="EMBL" id="TBO55370.1"/>
    </source>
</evidence>
<evidence type="ECO:0000259" key="3">
    <source>
        <dbReference type="SMART" id="SM00495"/>
    </source>
</evidence>
<keyword evidence="1" id="KW-0378">Hydrolase</keyword>
<dbReference type="InterPro" id="IPR052750">
    <property type="entry name" value="GH18_Chitinase"/>
</dbReference>
<dbReference type="SMART" id="SM00495">
    <property type="entry name" value="ChtBD3"/>
    <property type="match status" value="1"/>
</dbReference>
<dbReference type="InterPro" id="IPR003610">
    <property type="entry name" value="CBM5/12"/>
</dbReference>
<feature type="compositionally biased region" description="Pro residues" evidence="2">
    <location>
        <begin position="376"/>
        <end position="393"/>
    </location>
</feature>